<evidence type="ECO:0000313" key="8">
    <source>
        <dbReference type="EMBL" id="CAD6336690.1"/>
    </source>
</evidence>
<evidence type="ECO:0000313" key="9">
    <source>
        <dbReference type="Proteomes" id="UP000604825"/>
    </source>
</evidence>
<dbReference type="PANTHER" id="PTHR31561">
    <property type="entry name" value="3-KETOACYL-COA SYNTHASE"/>
    <property type="match status" value="1"/>
</dbReference>
<evidence type="ECO:0000259" key="7">
    <source>
        <dbReference type="Pfam" id="PF08541"/>
    </source>
</evidence>
<evidence type="ECO:0000256" key="4">
    <source>
        <dbReference type="PIRNR" id="PIRNR036417"/>
    </source>
</evidence>
<evidence type="ECO:0000256" key="1">
    <source>
        <dbReference type="ARBA" id="ARBA00005531"/>
    </source>
</evidence>
<dbReference type="Gene3D" id="3.40.47.10">
    <property type="match status" value="1"/>
</dbReference>
<proteinExistence type="inferred from homology"/>
<keyword evidence="5" id="KW-1133">Transmembrane helix</keyword>
<dbReference type="GO" id="GO:0016020">
    <property type="term" value="C:membrane"/>
    <property type="evidence" value="ECO:0007669"/>
    <property type="project" value="InterPro"/>
</dbReference>
<feature type="transmembrane region" description="Helical" evidence="5">
    <location>
        <begin position="12"/>
        <end position="39"/>
    </location>
</feature>
<keyword evidence="5" id="KW-0472">Membrane</keyword>
<keyword evidence="2 4" id="KW-0808">Transferase</keyword>
<dbReference type="EC" id="2.3.1.-" evidence="4"/>
<evidence type="ECO:0000256" key="5">
    <source>
        <dbReference type="SAM" id="Phobius"/>
    </source>
</evidence>
<organism evidence="8 9">
    <name type="scientific">Miscanthus lutarioriparius</name>
    <dbReference type="NCBI Taxonomy" id="422564"/>
    <lineage>
        <taxon>Eukaryota</taxon>
        <taxon>Viridiplantae</taxon>
        <taxon>Streptophyta</taxon>
        <taxon>Embryophyta</taxon>
        <taxon>Tracheophyta</taxon>
        <taxon>Spermatophyta</taxon>
        <taxon>Magnoliopsida</taxon>
        <taxon>Liliopsida</taxon>
        <taxon>Poales</taxon>
        <taxon>Poaceae</taxon>
        <taxon>PACMAD clade</taxon>
        <taxon>Panicoideae</taxon>
        <taxon>Andropogonodae</taxon>
        <taxon>Andropogoneae</taxon>
        <taxon>Saccharinae</taxon>
        <taxon>Miscanthus</taxon>
    </lineage>
</organism>
<sequence>MIFSSNLRHVRSLYQLVVVNKTLLVIAVSLIITGIFFGALHLGFSQHIAHVDLHALQPIHWFLALAAALTYYYLLNHSHNVYLVDYACFKPNFLYRSPRSTFNEHMHSMPFLEDRTKHFITRVAEHSGLGDETCLPHAFSYMPPIYNLREARSEAELVVFSTIDDLFSKSSIKPSAIDILIVNCSAFAPTPSFSDMIINRYKLRSDIYSLHLSGMGCSAGLISVGLAKNLLQSTPHGRYALVVSTETISNLMYKGKKREMHLPSVLFRMGGAAVLLSNSRNNKQARYRLSHLTRMITTSSESAHNCVKLDEDEEGNMGAILSKDIIAVSGEALKTGISSIGPLILPATEKLLFLLSCMARKVLNDRIKLYVPNFCTAVEHFCIHPGGPAVIDAVQNNLRLSDTHVEPSRMTLHRFGNTSSSSLWYELAYVEAKGRMCKYDRVLMIAFGSGYKCNIAVWECIQQPRFADGPWAKCIHQYPKNHCPN</sequence>
<feature type="transmembrane region" description="Helical" evidence="5">
    <location>
        <begin position="207"/>
        <end position="227"/>
    </location>
</feature>
<dbReference type="GO" id="GO:0016747">
    <property type="term" value="F:acyltransferase activity, transferring groups other than amino-acyl groups"/>
    <property type="evidence" value="ECO:0007669"/>
    <property type="project" value="InterPro"/>
</dbReference>
<evidence type="ECO:0000256" key="2">
    <source>
        <dbReference type="ARBA" id="ARBA00022679"/>
    </source>
</evidence>
<feature type="domain" description="FAE" evidence="6">
    <location>
        <begin position="75"/>
        <end position="362"/>
    </location>
</feature>
<evidence type="ECO:0000256" key="3">
    <source>
        <dbReference type="ARBA" id="ARBA00023315"/>
    </source>
</evidence>
<dbReference type="OrthoDB" id="644156at2759"/>
<dbReference type="InterPro" id="IPR013601">
    <property type="entry name" value="FAE1_typ3_polyketide_synth"/>
</dbReference>
<dbReference type="SUPFAM" id="SSF53901">
    <property type="entry name" value="Thiolase-like"/>
    <property type="match status" value="2"/>
</dbReference>
<feature type="domain" description="Beta-ketoacyl-[acyl-carrier-protein] synthase III C-terminal" evidence="7">
    <location>
        <begin position="378"/>
        <end position="459"/>
    </location>
</feature>
<keyword evidence="9" id="KW-1185">Reference proteome</keyword>
<evidence type="ECO:0000259" key="6">
    <source>
        <dbReference type="Pfam" id="PF08392"/>
    </source>
</evidence>
<dbReference type="EMBL" id="CAJGYO010000018">
    <property type="protein sequence ID" value="CAD6336690.1"/>
    <property type="molecule type" value="Genomic_DNA"/>
</dbReference>
<dbReference type="CDD" id="cd00831">
    <property type="entry name" value="CHS_like"/>
    <property type="match status" value="1"/>
</dbReference>
<dbReference type="Pfam" id="PF08392">
    <property type="entry name" value="FAE1_CUT1_RppA"/>
    <property type="match status" value="1"/>
</dbReference>
<dbReference type="InterPro" id="IPR012392">
    <property type="entry name" value="3-ktacl-CoA_syn"/>
</dbReference>
<dbReference type="GO" id="GO:0006633">
    <property type="term" value="P:fatty acid biosynthetic process"/>
    <property type="evidence" value="ECO:0007669"/>
    <property type="project" value="UniProtKB-UniPathway"/>
</dbReference>
<dbReference type="UniPathway" id="UPA00094"/>
<dbReference type="InterPro" id="IPR016039">
    <property type="entry name" value="Thiolase-like"/>
</dbReference>
<dbReference type="InterPro" id="IPR013747">
    <property type="entry name" value="ACP_syn_III_C"/>
</dbReference>
<comment type="similarity">
    <text evidence="1 4">Belongs to the thiolase-like superfamily. Chalcone/stilbene synthases family.</text>
</comment>
<protein>
    <recommendedName>
        <fullName evidence="4">3-ketoacyl-CoA synthase</fullName>
        <ecNumber evidence="4">2.3.1.-</ecNumber>
    </recommendedName>
</protein>
<dbReference type="Pfam" id="PF08541">
    <property type="entry name" value="ACP_syn_III_C"/>
    <property type="match status" value="1"/>
</dbReference>
<name>A0A811S5E5_9POAL</name>
<keyword evidence="3 4" id="KW-0012">Acyltransferase</keyword>
<accession>A0A811S5E5</accession>
<comment type="caution">
    <text evidence="8">The sequence shown here is derived from an EMBL/GenBank/DDBJ whole genome shotgun (WGS) entry which is preliminary data.</text>
</comment>
<keyword evidence="5" id="KW-0812">Transmembrane</keyword>
<gene>
    <name evidence="8" type="ORF">NCGR_LOCUS60788</name>
</gene>
<dbReference type="AlphaFoldDB" id="A0A811S5E5"/>
<comment type="pathway">
    <text evidence="4">Lipid metabolism; fatty acid biosynthesis.</text>
</comment>
<feature type="transmembrane region" description="Helical" evidence="5">
    <location>
        <begin position="59"/>
        <end position="75"/>
    </location>
</feature>
<dbReference type="Proteomes" id="UP000604825">
    <property type="component" value="Unassembled WGS sequence"/>
</dbReference>
<dbReference type="PIRSF" id="PIRSF036417">
    <property type="entry name" value="3-ktacl-CoA_syn"/>
    <property type="match status" value="1"/>
</dbReference>
<reference evidence="8" key="1">
    <citation type="submission" date="2020-10" db="EMBL/GenBank/DDBJ databases">
        <authorList>
            <person name="Han B."/>
            <person name="Lu T."/>
            <person name="Zhao Q."/>
            <person name="Huang X."/>
            <person name="Zhao Y."/>
        </authorList>
    </citation>
    <scope>NUCLEOTIDE SEQUENCE</scope>
</reference>